<reference evidence="1 2" key="1">
    <citation type="submission" date="2019-08" db="EMBL/GenBank/DDBJ databases">
        <authorList>
            <person name="Vazquez-Campos X."/>
        </authorList>
    </citation>
    <scope>NUCLEOTIDE SEQUENCE [LARGE SCALE GENOMIC DNA]</scope>
    <source>
        <strain evidence="1">LFW-283_2</strain>
    </source>
</reference>
<organism evidence="1 2">
    <name type="scientific">Candidatus Bilamarchaeum dharawalense</name>
    <dbReference type="NCBI Taxonomy" id="2885759"/>
    <lineage>
        <taxon>Archaea</taxon>
        <taxon>Candidatus Micrarchaeota</taxon>
        <taxon>Candidatus Micrarchaeia</taxon>
        <taxon>Candidatus Anstonellales</taxon>
        <taxon>Candidatus Bilamarchaeaceae</taxon>
        <taxon>Candidatus Bilamarchaeum</taxon>
    </lineage>
</organism>
<evidence type="ECO:0000313" key="1">
    <source>
        <dbReference type="EMBL" id="VVC04203.1"/>
    </source>
</evidence>
<protein>
    <recommendedName>
        <fullName evidence="3">Nucleoside 2-deoxyribosyltransferase</fullName>
    </recommendedName>
</protein>
<dbReference type="Proteomes" id="UP000789941">
    <property type="component" value="Unassembled WGS sequence"/>
</dbReference>
<dbReference type="EMBL" id="CABMJJ010000009">
    <property type="protein sequence ID" value="VVC04203.1"/>
    <property type="molecule type" value="Genomic_DNA"/>
</dbReference>
<gene>
    <name evidence="1" type="ORF">LFW2832_00796</name>
</gene>
<sequence>MTTTLRYKNPENLLGQEAKNKFAAWKDKWEKDGKKPLIYLAAHIYGYTNDKDEEMRKNNSRIVDLLEESGFAVFLPQRDNPFGVLKGNSIGWEMAIVDELAIRIADIVFAVGGFGKDTSWEIGLAAGLGKLTLLHLPTREAAEYHKEDWMLLRNISLLFASAEAADVMRESIASPPTCGIFPIVDAGEIPMKIHLLHSIDKMGKVITGG</sequence>
<evidence type="ECO:0008006" key="3">
    <source>
        <dbReference type="Google" id="ProtNLM"/>
    </source>
</evidence>
<name>A0A5E4LT02_9ARCH</name>
<comment type="caution">
    <text evidence="1">The sequence shown here is derived from an EMBL/GenBank/DDBJ whole genome shotgun (WGS) entry which is preliminary data.</text>
</comment>
<evidence type="ECO:0000313" key="2">
    <source>
        <dbReference type="Proteomes" id="UP000789941"/>
    </source>
</evidence>
<dbReference type="Gene3D" id="3.40.50.450">
    <property type="match status" value="1"/>
</dbReference>
<dbReference type="SUPFAM" id="SSF52309">
    <property type="entry name" value="N-(deoxy)ribosyltransferase-like"/>
    <property type="match status" value="1"/>
</dbReference>
<proteinExistence type="predicted"/>
<dbReference type="AlphaFoldDB" id="A0A5E4LT02"/>
<accession>A0A5E4LT02</accession>